<dbReference type="GO" id="GO:0009432">
    <property type="term" value="P:SOS response"/>
    <property type="evidence" value="ECO:0007669"/>
    <property type="project" value="InterPro"/>
</dbReference>
<name>A0A6M8G0G3_9GAMM</name>
<evidence type="ECO:0000313" key="2">
    <source>
        <dbReference type="Proteomes" id="UP000501379"/>
    </source>
</evidence>
<dbReference type="SUPFAM" id="SSF52540">
    <property type="entry name" value="P-loop containing nucleoside triphosphate hydrolases"/>
    <property type="match status" value="1"/>
</dbReference>
<dbReference type="GO" id="GO:0016740">
    <property type="term" value="F:transferase activity"/>
    <property type="evidence" value="ECO:0007669"/>
    <property type="project" value="UniProtKB-KW"/>
</dbReference>
<dbReference type="NCBIfam" id="NF041583">
    <property type="entry name" value="SOS_SulA_aeru"/>
    <property type="match status" value="1"/>
</dbReference>
<protein>
    <submittedName>
        <fullName evidence="1">CDP-glycerol--UDP-pyrophosphoryl-N-acetylglucosaminyl-N-acetylmannosamine glycerophosphotransferase</fullName>
    </submittedName>
</protein>
<dbReference type="AlphaFoldDB" id="A0A6M8G0G3"/>
<organism evidence="1 2">
    <name type="scientific">Aquipseudomonas campi</name>
    <dbReference type="NCBI Taxonomy" id="2731681"/>
    <lineage>
        <taxon>Bacteria</taxon>
        <taxon>Pseudomonadati</taxon>
        <taxon>Pseudomonadota</taxon>
        <taxon>Gammaproteobacteria</taxon>
        <taxon>Pseudomonadales</taxon>
        <taxon>Pseudomonadaceae</taxon>
        <taxon>Aquipseudomonas</taxon>
    </lineage>
</organism>
<dbReference type="KEGG" id="pcam:HNE05_05560"/>
<dbReference type="Pfam" id="PF03846">
    <property type="entry name" value="SulA"/>
    <property type="match status" value="1"/>
</dbReference>
<dbReference type="EMBL" id="CP053697">
    <property type="protein sequence ID" value="QKE62845.1"/>
    <property type="molecule type" value="Genomic_DNA"/>
</dbReference>
<gene>
    <name evidence="1" type="ORF">HNE05_05560</name>
</gene>
<dbReference type="InterPro" id="IPR004596">
    <property type="entry name" value="Cell_div_suppressor_SulA"/>
</dbReference>
<dbReference type="Gene3D" id="3.40.50.300">
    <property type="entry name" value="P-loop containing nucleotide triphosphate hydrolases"/>
    <property type="match status" value="1"/>
</dbReference>
<reference evidence="1" key="1">
    <citation type="submission" date="2020-07" db="EMBL/GenBank/DDBJ databases">
        <title>Nitrate ammonifying Pseudomonas campi sp. nov. isolated from German agricultural grassland.</title>
        <authorList>
            <person name="Timsy T."/>
            <person name="Ulrich A."/>
            <person name="Spanner T."/>
            <person name="Foesel B."/>
            <person name="Kolb S."/>
            <person name="Horn M.A."/>
            <person name="Behrendt U."/>
        </authorList>
    </citation>
    <scope>NUCLEOTIDE SEQUENCE</scope>
    <source>
        <strain evidence="1">S1-A32-2</strain>
    </source>
</reference>
<dbReference type="InterPro" id="IPR027417">
    <property type="entry name" value="P-loop_NTPase"/>
</dbReference>
<evidence type="ECO:0000313" key="1">
    <source>
        <dbReference type="EMBL" id="QKE62845.1"/>
    </source>
</evidence>
<proteinExistence type="predicted"/>
<sequence length="157" mass="17385">MQFPQSLNRSQLPLFEAFLGQSLTPQLTDSVELPSWAEESEPFSELSLSGSMNHCRHLLGPVLRELSQNQDARWLTLIAPPAGLTNAWLRSAGLNLDRLLVLQPRSGQNSFDLASEALRLGRSHTVISWIKLQPAQRLSLSCSARLGSAQSLNIRLD</sequence>
<accession>A0A6M8G0G3</accession>
<keyword evidence="2" id="KW-1185">Reference proteome</keyword>
<dbReference type="GO" id="GO:0051782">
    <property type="term" value="P:negative regulation of cell division"/>
    <property type="evidence" value="ECO:0007669"/>
    <property type="project" value="InterPro"/>
</dbReference>
<dbReference type="Proteomes" id="UP000501379">
    <property type="component" value="Chromosome"/>
</dbReference>
<dbReference type="RefSeq" id="WP_173205317.1">
    <property type="nucleotide sequence ID" value="NZ_CP053697.2"/>
</dbReference>